<dbReference type="EMBL" id="WMBA01000053">
    <property type="protein sequence ID" value="MTD57765.1"/>
    <property type="molecule type" value="Genomic_DNA"/>
</dbReference>
<name>A0A6N7YXG8_9PSEU</name>
<dbReference type="Proteomes" id="UP000440096">
    <property type="component" value="Unassembled WGS sequence"/>
</dbReference>
<evidence type="ECO:0000313" key="1">
    <source>
        <dbReference type="EMBL" id="MTD57765.1"/>
    </source>
</evidence>
<dbReference type="AlphaFoldDB" id="A0A6N7YXG8"/>
<accession>A0A6N7YXG8</accession>
<sequence>MQTSMRVDQANRDRLARIAETELGGATLDDALGVLLFEHESRRALARLAADPEMADDYLRESSELADVDTEVTE</sequence>
<evidence type="ECO:0000313" key="2">
    <source>
        <dbReference type="Proteomes" id="UP000440096"/>
    </source>
</evidence>
<protein>
    <submittedName>
        <fullName evidence="1">Uncharacterized protein</fullName>
    </submittedName>
</protein>
<dbReference type="OrthoDB" id="3629444at2"/>
<dbReference type="RefSeq" id="WP_154759869.1">
    <property type="nucleotide sequence ID" value="NZ_WMBA01000053.1"/>
</dbReference>
<comment type="caution">
    <text evidence="1">The sequence shown here is derived from an EMBL/GenBank/DDBJ whole genome shotgun (WGS) entry which is preliminary data.</text>
</comment>
<keyword evidence="2" id="KW-1185">Reference proteome</keyword>
<reference evidence="1 2" key="1">
    <citation type="submission" date="2019-11" db="EMBL/GenBank/DDBJ databases">
        <title>Draft genome of Amycolatopsis RM579.</title>
        <authorList>
            <person name="Duangmal K."/>
            <person name="Mingma R."/>
        </authorList>
    </citation>
    <scope>NUCLEOTIDE SEQUENCE [LARGE SCALE GENOMIC DNA]</scope>
    <source>
        <strain evidence="1 2">RM579</strain>
    </source>
</reference>
<organism evidence="1 2">
    <name type="scientific">Amycolatopsis pithecellobii</name>
    <dbReference type="NCBI Taxonomy" id="664692"/>
    <lineage>
        <taxon>Bacteria</taxon>
        <taxon>Bacillati</taxon>
        <taxon>Actinomycetota</taxon>
        <taxon>Actinomycetes</taxon>
        <taxon>Pseudonocardiales</taxon>
        <taxon>Pseudonocardiaceae</taxon>
        <taxon>Amycolatopsis</taxon>
    </lineage>
</organism>
<proteinExistence type="predicted"/>
<gene>
    <name evidence="1" type="ORF">GKO32_27855</name>
</gene>